<dbReference type="AlphaFoldDB" id="A0A7S1R785"/>
<evidence type="ECO:0000313" key="7">
    <source>
        <dbReference type="EMBL" id="CAD9158546.1"/>
    </source>
</evidence>
<evidence type="ECO:0000256" key="5">
    <source>
        <dbReference type="ARBA" id="ARBA00022691"/>
    </source>
</evidence>
<dbReference type="InterPro" id="IPR012901">
    <property type="entry name" value="CARME"/>
</dbReference>
<dbReference type="Pfam" id="PF07942">
    <property type="entry name" value="CARME"/>
    <property type="match status" value="1"/>
</dbReference>
<evidence type="ECO:0000256" key="2">
    <source>
        <dbReference type="ARBA" id="ARBA00012003"/>
    </source>
</evidence>
<dbReference type="EMBL" id="HBGE01058722">
    <property type="protein sequence ID" value="CAD9158546.1"/>
    <property type="molecule type" value="Transcribed_RNA"/>
</dbReference>
<name>A0A7S1R785_ALECA</name>
<accession>A0A7S1R785</accession>
<reference evidence="7" key="1">
    <citation type="submission" date="2021-01" db="EMBL/GenBank/DDBJ databases">
        <authorList>
            <person name="Corre E."/>
            <person name="Pelletier E."/>
            <person name="Niang G."/>
            <person name="Scheremetjew M."/>
            <person name="Finn R."/>
            <person name="Kale V."/>
            <person name="Holt S."/>
            <person name="Cochrane G."/>
            <person name="Meng A."/>
            <person name="Brown T."/>
            <person name="Cohen L."/>
        </authorList>
    </citation>
    <scope>NUCLEOTIDE SEQUENCE</scope>
    <source>
        <strain evidence="7">OF101</strain>
    </source>
</reference>
<dbReference type="GO" id="GO:0032259">
    <property type="term" value="P:methylation"/>
    <property type="evidence" value="ECO:0007669"/>
    <property type="project" value="UniProtKB-KW"/>
</dbReference>
<evidence type="ECO:0000256" key="6">
    <source>
        <dbReference type="SAM" id="MobiDB-lite"/>
    </source>
</evidence>
<sequence>MPRHKDRKGKGSEAGPAVPPEMEEEVSHFLSVCFSIAGYSAAVLHSVGSYAQEMRLALGDPENLRLSGIDNLDKMLEQMKVRVGYNQHLLDALVHDLADCPIGPPGGLGPHSPPPGILRVPRDYAVDPGNLSKTRSTLRQFVRDWSREGSAERQCCYEPLLQDLQRHVPLLRQAGRPLPKVLTPGSGLGRLTFEVARRGYFAEGNEFSYHMLLGTAWVLNGSGQALGNTIFPYILDTAGRRGAYDHMRPVCIPDISPADFCDPALGFGEISMRSGEFVEVYKDQLGEWDAVLTAFFIDTAHNIFLYIRVLAAMIKPGGLWANVGPLLWHYSPEGGGPSDAVSVELSWEELRPVVEAYFEIREIEQQEAHYTDGALAGKKKRYRCLHFAAVRNAAPVSGRSNAVW</sequence>
<keyword evidence="3" id="KW-0489">Methyltransferase</keyword>
<gene>
    <name evidence="7" type="ORF">ACAT0790_LOCUS35311</name>
</gene>
<evidence type="ECO:0000256" key="3">
    <source>
        <dbReference type="ARBA" id="ARBA00022603"/>
    </source>
</evidence>
<comment type="similarity">
    <text evidence="1">Belongs to the carnosine N-methyltransferase family.</text>
</comment>
<dbReference type="PANTHER" id="PTHR12303">
    <property type="entry name" value="CARNOSINE N-METHYLTRANSFERASE"/>
    <property type="match status" value="1"/>
</dbReference>
<dbReference type="InterPro" id="IPR029063">
    <property type="entry name" value="SAM-dependent_MTases_sf"/>
</dbReference>
<dbReference type="GO" id="GO:0030735">
    <property type="term" value="F:carnosine N-methyltransferase activity"/>
    <property type="evidence" value="ECO:0007669"/>
    <property type="project" value="UniProtKB-EC"/>
</dbReference>
<organism evidence="7">
    <name type="scientific">Alexandrium catenella</name>
    <name type="common">Red tide dinoflagellate</name>
    <name type="synonym">Gonyaulax catenella</name>
    <dbReference type="NCBI Taxonomy" id="2925"/>
    <lineage>
        <taxon>Eukaryota</taxon>
        <taxon>Sar</taxon>
        <taxon>Alveolata</taxon>
        <taxon>Dinophyceae</taxon>
        <taxon>Gonyaulacales</taxon>
        <taxon>Pyrocystaceae</taxon>
        <taxon>Alexandrium</taxon>
    </lineage>
</organism>
<evidence type="ECO:0000256" key="4">
    <source>
        <dbReference type="ARBA" id="ARBA00022679"/>
    </source>
</evidence>
<protein>
    <recommendedName>
        <fullName evidence="2">carnosine N-methyltransferase</fullName>
        <ecNumber evidence="2">2.1.1.22</ecNumber>
    </recommendedName>
</protein>
<dbReference type="SMART" id="SM01296">
    <property type="entry name" value="N2227"/>
    <property type="match status" value="1"/>
</dbReference>
<evidence type="ECO:0000256" key="1">
    <source>
        <dbReference type="ARBA" id="ARBA00010086"/>
    </source>
</evidence>
<dbReference type="SUPFAM" id="SSF53335">
    <property type="entry name" value="S-adenosyl-L-methionine-dependent methyltransferases"/>
    <property type="match status" value="1"/>
</dbReference>
<feature type="region of interest" description="Disordered" evidence="6">
    <location>
        <begin position="1"/>
        <end position="21"/>
    </location>
</feature>
<proteinExistence type="inferred from homology"/>
<dbReference type="Gene3D" id="3.40.50.150">
    <property type="entry name" value="Vaccinia Virus protein VP39"/>
    <property type="match status" value="1"/>
</dbReference>
<keyword evidence="4" id="KW-0808">Transferase</keyword>
<dbReference type="EC" id="2.1.1.22" evidence="2"/>
<dbReference type="PANTHER" id="PTHR12303:SF6">
    <property type="entry name" value="CARNOSINE N-METHYLTRANSFERASE"/>
    <property type="match status" value="1"/>
</dbReference>
<keyword evidence="5" id="KW-0949">S-adenosyl-L-methionine</keyword>